<evidence type="ECO:0000313" key="5">
    <source>
        <dbReference type="Proteomes" id="UP001178507"/>
    </source>
</evidence>
<evidence type="ECO:0008006" key="6">
    <source>
        <dbReference type="Google" id="ProtNLM"/>
    </source>
</evidence>
<evidence type="ECO:0000256" key="3">
    <source>
        <dbReference type="SAM" id="SignalP"/>
    </source>
</evidence>
<reference evidence="4" key="1">
    <citation type="submission" date="2023-08" db="EMBL/GenBank/DDBJ databases">
        <authorList>
            <person name="Chen Y."/>
            <person name="Shah S."/>
            <person name="Dougan E. K."/>
            <person name="Thang M."/>
            <person name="Chan C."/>
        </authorList>
    </citation>
    <scope>NUCLEOTIDE SEQUENCE</scope>
</reference>
<dbReference type="InterPro" id="IPR018087">
    <property type="entry name" value="Glyco_hydro_5_CS"/>
</dbReference>
<organism evidence="4 5">
    <name type="scientific">Effrenium voratum</name>
    <dbReference type="NCBI Taxonomy" id="2562239"/>
    <lineage>
        <taxon>Eukaryota</taxon>
        <taxon>Sar</taxon>
        <taxon>Alveolata</taxon>
        <taxon>Dinophyceae</taxon>
        <taxon>Suessiales</taxon>
        <taxon>Symbiodiniaceae</taxon>
        <taxon>Effrenium</taxon>
    </lineage>
</organism>
<evidence type="ECO:0000256" key="1">
    <source>
        <dbReference type="ARBA" id="ARBA00022801"/>
    </source>
</evidence>
<evidence type="ECO:0000313" key="4">
    <source>
        <dbReference type="EMBL" id="CAJ1396161.1"/>
    </source>
</evidence>
<dbReference type="Gene3D" id="3.20.20.80">
    <property type="entry name" value="Glycosidases"/>
    <property type="match status" value="1"/>
</dbReference>
<dbReference type="Proteomes" id="UP001178507">
    <property type="component" value="Unassembled WGS sequence"/>
</dbReference>
<name>A0AA36IYX5_9DINO</name>
<dbReference type="GO" id="GO:0004553">
    <property type="term" value="F:hydrolase activity, hydrolyzing O-glycosyl compounds"/>
    <property type="evidence" value="ECO:0007669"/>
    <property type="project" value="InterPro"/>
</dbReference>
<keyword evidence="3" id="KW-0732">Signal</keyword>
<dbReference type="GO" id="GO:0005975">
    <property type="term" value="P:carbohydrate metabolic process"/>
    <property type="evidence" value="ECO:0007669"/>
    <property type="project" value="InterPro"/>
</dbReference>
<dbReference type="PROSITE" id="PS00659">
    <property type="entry name" value="GLYCOSYL_HYDROL_F5"/>
    <property type="match status" value="1"/>
</dbReference>
<comment type="caution">
    <text evidence="4">The sequence shown here is derived from an EMBL/GenBank/DDBJ whole genome shotgun (WGS) entry which is preliminary data.</text>
</comment>
<feature type="signal peptide" evidence="3">
    <location>
        <begin position="1"/>
        <end position="26"/>
    </location>
</feature>
<feature type="chain" id="PRO_5041356280" description="Glycoside hydrolase family 5 domain-containing protein" evidence="3">
    <location>
        <begin position="27"/>
        <end position="560"/>
    </location>
</feature>
<dbReference type="PROSITE" id="PS51257">
    <property type="entry name" value="PROKAR_LIPOPROTEIN"/>
    <property type="match status" value="1"/>
</dbReference>
<keyword evidence="5" id="KW-1185">Reference proteome</keyword>
<proteinExistence type="predicted"/>
<keyword evidence="1" id="KW-0378">Hydrolase</keyword>
<dbReference type="EMBL" id="CAUJNA010003220">
    <property type="protein sequence ID" value="CAJ1396161.1"/>
    <property type="molecule type" value="Genomic_DNA"/>
</dbReference>
<evidence type="ECO:0000256" key="2">
    <source>
        <dbReference type="ARBA" id="ARBA00023295"/>
    </source>
</evidence>
<sequence>MMRGQLGHFSPAVLLVLSCFLGSAFSIDTSAWVGAEYQPARSSNQDWLYHWDGYKEEVAREIPMIKQALSFTAFRVFLHSAIYFASPERLMSTMDEFLEICQRSGIRVGFVFFDDCWSHEGLDLQKPCQPTKGLHNHCWMASPQDAERLNGVDHFKPYVQEVVRRFQGDSRVLWWEIFNEPHVTDPYPQGNFSEALRAAAFGWAKALSEKPVISCWNEADDTARGTNTSNAYTELNDAHQYAQPWNGISNAVFKNDTGKMKGGLVTEAGARWYQGTNSDAGSPLTLIDWLKKLRKNPAAKFVPGVMIDWEVMVSNSNTRWHWGGQAQDQEPAIPWHQHLFPDGSPVSYTEAAAIRRYITGKDEFLYFNDFLNDVPNPGSAERFLRLDAPFRPELTLKDGLVEMALWPDTAATVRLKLRHSAEDSYEIALDADKKTLSLSRGGKVRASFNVSSLDCGLLSGGMKELKGAWNLLRALVDGNRVQVWLNPMYPDVFPETLPVPSGPRVPIRAMPPRIDFEDPEPLKEGGLEVTAEGGGFLDYFSVLPPVLYGSDWPGRGVLYS</sequence>
<accession>A0AA36IYX5</accession>
<protein>
    <recommendedName>
        <fullName evidence="6">Glycoside hydrolase family 5 domain-containing protein</fullName>
    </recommendedName>
</protein>
<gene>
    <name evidence="4" type="ORF">EVOR1521_LOCUS20434</name>
</gene>
<dbReference type="AlphaFoldDB" id="A0AA36IYX5"/>
<dbReference type="SUPFAM" id="SSF51445">
    <property type="entry name" value="(Trans)glycosidases"/>
    <property type="match status" value="1"/>
</dbReference>
<dbReference type="InterPro" id="IPR017853">
    <property type="entry name" value="GH"/>
</dbReference>
<keyword evidence="2" id="KW-0326">Glycosidase</keyword>